<protein>
    <submittedName>
        <fullName evidence="4">Integrase catalytic domain-containing protein</fullName>
    </submittedName>
</protein>
<dbReference type="GO" id="GO:0003676">
    <property type="term" value="F:nucleic acid binding"/>
    <property type="evidence" value="ECO:0007669"/>
    <property type="project" value="InterPro"/>
</dbReference>
<dbReference type="STRING" id="70667.A0A183SF12"/>
<evidence type="ECO:0000259" key="1">
    <source>
        <dbReference type="PROSITE" id="PS50994"/>
    </source>
</evidence>
<feature type="domain" description="Integrase catalytic" evidence="1">
    <location>
        <begin position="1"/>
        <end position="113"/>
    </location>
</feature>
<proteinExistence type="predicted"/>
<reference evidence="4" key="1">
    <citation type="submission" date="2016-06" db="UniProtKB">
        <authorList>
            <consortium name="WormBaseParasite"/>
        </authorList>
    </citation>
    <scope>IDENTIFICATION</scope>
</reference>
<dbReference type="WBParaSite" id="SSLN_0000289701-mRNA-1">
    <property type="protein sequence ID" value="SSLN_0000289701-mRNA-1"/>
    <property type="gene ID" value="SSLN_0000289701"/>
</dbReference>
<dbReference type="PANTHER" id="PTHR38681">
    <property type="entry name" value="RETROVIRUS-RELATED POL POLYPROTEIN FROM TRANSPOSON 412-LIKE PROTEIN-RELATED"/>
    <property type="match status" value="1"/>
</dbReference>
<reference evidence="2 3" key="2">
    <citation type="submission" date="2018-11" db="EMBL/GenBank/DDBJ databases">
        <authorList>
            <consortium name="Pathogen Informatics"/>
        </authorList>
    </citation>
    <scope>NUCLEOTIDE SEQUENCE [LARGE SCALE GENOMIC DNA]</scope>
    <source>
        <strain evidence="2 3">NST_G2</strain>
    </source>
</reference>
<dbReference type="Gene3D" id="3.30.420.10">
    <property type="entry name" value="Ribonuclease H-like superfamily/Ribonuclease H"/>
    <property type="match status" value="1"/>
</dbReference>
<gene>
    <name evidence="2" type="ORF">SSLN_LOCUS2810</name>
</gene>
<dbReference type="InterPro" id="IPR012337">
    <property type="entry name" value="RNaseH-like_sf"/>
</dbReference>
<dbReference type="SUPFAM" id="SSF53098">
    <property type="entry name" value="Ribonuclease H-like"/>
    <property type="match status" value="1"/>
</dbReference>
<dbReference type="GO" id="GO:0015074">
    <property type="term" value="P:DNA integration"/>
    <property type="evidence" value="ECO:0007669"/>
    <property type="project" value="InterPro"/>
</dbReference>
<keyword evidence="3" id="KW-1185">Reference proteome</keyword>
<dbReference type="InterPro" id="IPR036397">
    <property type="entry name" value="RNaseH_sf"/>
</dbReference>
<name>A0A183SF12_SCHSO</name>
<accession>A0A183SF12</accession>
<dbReference type="OrthoDB" id="10056584at2759"/>
<dbReference type="EMBL" id="UYSU01032343">
    <property type="protein sequence ID" value="VDL89195.1"/>
    <property type="molecule type" value="Genomic_DNA"/>
</dbReference>
<sequence>MMHWVFNFDVPATVTTKCESKLKSTLFRELNSLLDTNWILMMADHPQANGLVERLHQQLMTAIMAQLDPSRWSDNLPLMMLSTRPTLNVDINCTAADLAFGNTLRLPGGKKSP</sequence>
<organism evidence="4">
    <name type="scientific">Schistocephalus solidus</name>
    <name type="common">Tapeworm</name>
    <dbReference type="NCBI Taxonomy" id="70667"/>
    <lineage>
        <taxon>Eukaryota</taxon>
        <taxon>Metazoa</taxon>
        <taxon>Spiralia</taxon>
        <taxon>Lophotrochozoa</taxon>
        <taxon>Platyhelminthes</taxon>
        <taxon>Cestoda</taxon>
        <taxon>Eucestoda</taxon>
        <taxon>Diphyllobothriidea</taxon>
        <taxon>Diphyllobothriidae</taxon>
        <taxon>Schistocephalus</taxon>
    </lineage>
</organism>
<evidence type="ECO:0000313" key="4">
    <source>
        <dbReference type="WBParaSite" id="SSLN_0000289701-mRNA-1"/>
    </source>
</evidence>
<evidence type="ECO:0000313" key="3">
    <source>
        <dbReference type="Proteomes" id="UP000275846"/>
    </source>
</evidence>
<evidence type="ECO:0000313" key="2">
    <source>
        <dbReference type="EMBL" id="VDL89195.1"/>
    </source>
</evidence>
<dbReference type="AlphaFoldDB" id="A0A183SF12"/>
<dbReference type="InterPro" id="IPR001584">
    <property type="entry name" value="Integrase_cat-core"/>
</dbReference>
<dbReference type="PROSITE" id="PS50994">
    <property type="entry name" value="INTEGRASE"/>
    <property type="match status" value="1"/>
</dbReference>
<dbReference type="Proteomes" id="UP000275846">
    <property type="component" value="Unassembled WGS sequence"/>
</dbReference>
<dbReference type="PANTHER" id="PTHR38681:SF1">
    <property type="entry name" value="RETROVIRUS-RELATED POL POLYPROTEIN FROM TRANSPOSON 412-LIKE PROTEIN"/>
    <property type="match status" value="1"/>
</dbReference>